<evidence type="ECO:0000256" key="3">
    <source>
        <dbReference type="ARBA" id="ARBA00005790"/>
    </source>
</evidence>
<comment type="similarity">
    <text evidence="3 13">Belongs to the guanylate kinase family.</text>
</comment>
<dbReference type="InterPro" id="IPR008144">
    <property type="entry name" value="Guanylate_kin-like_dom"/>
</dbReference>
<evidence type="ECO:0000256" key="12">
    <source>
        <dbReference type="ARBA" id="ARBA00048594"/>
    </source>
</evidence>
<comment type="catalytic activity">
    <reaction evidence="12 13">
        <text>GMP + ATP = GDP + ADP</text>
        <dbReference type="Rhea" id="RHEA:20780"/>
        <dbReference type="ChEBI" id="CHEBI:30616"/>
        <dbReference type="ChEBI" id="CHEBI:58115"/>
        <dbReference type="ChEBI" id="CHEBI:58189"/>
        <dbReference type="ChEBI" id="CHEBI:456216"/>
        <dbReference type="EC" id="2.7.4.8"/>
    </reaction>
</comment>
<reference evidence="15" key="1">
    <citation type="journal article" date="2016" name="Genome Announc.">
        <title>Draft Genome Sequence of the Syntrophic Lactate-Degrading Bacterium Tepidanaerobacter syntrophicus JLT.</title>
        <authorList>
            <person name="Matsuura N."/>
            <person name="Ohashi A."/>
            <person name="Tourlousse D.M."/>
            <person name="Sekiguchi Y."/>
        </authorList>
    </citation>
    <scope>NUCLEOTIDE SEQUENCE [LARGE SCALE GENOMIC DNA]</scope>
    <source>
        <strain evidence="15">JL</strain>
    </source>
</reference>
<dbReference type="Gene3D" id="3.30.63.10">
    <property type="entry name" value="Guanylate Kinase phosphate binding domain"/>
    <property type="match status" value="1"/>
</dbReference>
<dbReference type="InterPro" id="IPR008145">
    <property type="entry name" value="GK/Ca_channel_bsu"/>
</dbReference>
<dbReference type="GO" id="GO:0004385">
    <property type="term" value="F:GMP kinase activity"/>
    <property type="evidence" value="ECO:0007669"/>
    <property type="project" value="UniProtKB-UniRule"/>
</dbReference>
<keyword evidence="10 13" id="KW-0067">ATP-binding</keyword>
<dbReference type="HAMAP" id="MF_00328">
    <property type="entry name" value="Guanylate_kinase"/>
    <property type="match status" value="1"/>
</dbReference>
<dbReference type="InterPro" id="IPR020590">
    <property type="entry name" value="Guanylate_kinase_CS"/>
</dbReference>
<dbReference type="PROSITE" id="PS50052">
    <property type="entry name" value="GUANYLATE_KINASE_2"/>
    <property type="match status" value="1"/>
</dbReference>
<dbReference type="FunFam" id="3.30.63.10:FF:000002">
    <property type="entry name" value="Guanylate kinase 1"/>
    <property type="match status" value="1"/>
</dbReference>
<dbReference type="AlphaFoldDB" id="A0A0U9HGS6"/>
<dbReference type="InterPro" id="IPR027417">
    <property type="entry name" value="P-loop_NTPase"/>
</dbReference>
<dbReference type="STRING" id="224999.GCA_001485475_02103"/>
<keyword evidence="8 13" id="KW-0547">Nucleotide-binding</keyword>
<evidence type="ECO:0000256" key="7">
    <source>
        <dbReference type="ARBA" id="ARBA00022679"/>
    </source>
</evidence>
<dbReference type="FunFam" id="3.40.50.300:FF:000855">
    <property type="entry name" value="Guanylate kinase"/>
    <property type="match status" value="1"/>
</dbReference>
<accession>A0A0U9HGS6</accession>
<dbReference type="Pfam" id="PF00625">
    <property type="entry name" value="Guanylate_kin"/>
    <property type="match status" value="1"/>
</dbReference>
<comment type="subcellular location">
    <subcellularLocation>
        <location evidence="2 13">Cytoplasm</location>
    </subcellularLocation>
</comment>
<organism evidence="15">
    <name type="scientific">Tepidanaerobacter syntrophicus</name>
    <dbReference type="NCBI Taxonomy" id="224999"/>
    <lineage>
        <taxon>Bacteria</taxon>
        <taxon>Bacillati</taxon>
        <taxon>Bacillota</taxon>
        <taxon>Clostridia</taxon>
        <taxon>Thermosediminibacterales</taxon>
        <taxon>Tepidanaerobacteraceae</taxon>
        <taxon>Tepidanaerobacter</taxon>
    </lineage>
</organism>
<evidence type="ECO:0000256" key="8">
    <source>
        <dbReference type="ARBA" id="ARBA00022741"/>
    </source>
</evidence>
<dbReference type="NCBIfam" id="TIGR03263">
    <property type="entry name" value="guanyl_kin"/>
    <property type="match status" value="1"/>
</dbReference>
<dbReference type="GO" id="GO:0005829">
    <property type="term" value="C:cytosol"/>
    <property type="evidence" value="ECO:0007669"/>
    <property type="project" value="TreeGrafter"/>
</dbReference>
<evidence type="ECO:0000256" key="2">
    <source>
        <dbReference type="ARBA" id="ARBA00004496"/>
    </source>
</evidence>
<keyword evidence="6 13" id="KW-0963">Cytoplasm</keyword>
<evidence type="ECO:0000256" key="13">
    <source>
        <dbReference type="HAMAP-Rule" id="MF_00328"/>
    </source>
</evidence>
<evidence type="ECO:0000256" key="4">
    <source>
        <dbReference type="ARBA" id="ARBA00012961"/>
    </source>
</evidence>
<sequence length="202" mass="22746">MSEKGLLIVVSGPSGVGKGTLCNALVKNIDNLFISISATTRPPRTGEVNGVNYIFMNQENFEEKIEEGQFLEWAKVYNNYYGTPKEFVIEKLKEGKDVILEIDIQGAAQVKKNCPNGVFVFIAPPSLEELRKRIINRGTDNEESINLRLKSAKEEMRASFDYDYVIINDDLDKAVLKLQSVILAERCKVSRNKDKILEIIGD</sequence>
<evidence type="ECO:0000256" key="10">
    <source>
        <dbReference type="ARBA" id="ARBA00022840"/>
    </source>
</evidence>
<dbReference type="OrthoDB" id="9808150at2"/>
<dbReference type="InterPro" id="IPR017665">
    <property type="entry name" value="Guanylate_kinase"/>
</dbReference>
<evidence type="ECO:0000313" key="15">
    <source>
        <dbReference type="EMBL" id="GAQ26064.1"/>
    </source>
</evidence>
<dbReference type="PANTHER" id="PTHR23117:SF13">
    <property type="entry name" value="GUANYLATE KINASE"/>
    <property type="match status" value="1"/>
</dbReference>
<proteinExistence type="inferred from homology"/>
<name>A0A0U9HGS6_9FIRM</name>
<keyword evidence="7 13" id="KW-0808">Transferase</keyword>
<dbReference type="PANTHER" id="PTHR23117">
    <property type="entry name" value="GUANYLATE KINASE-RELATED"/>
    <property type="match status" value="1"/>
</dbReference>
<evidence type="ECO:0000259" key="14">
    <source>
        <dbReference type="PROSITE" id="PS50052"/>
    </source>
</evidence>
<dbReference type="CDD" id="cd00071">
    <property type="entry name" value="GMPK"/>
    <property type="match status" value="1"/>
</dbReference>
<gene>
    <name evidence="13" type="primary">gmk</name>
    <name evidence="15" type="ORF">TSYNT_9320</name>
</gene>
<feature type="domain" description="Guanylate kinase-like" evidence="14">
    <location>
        <begin position="5"/>
        <end position="183"/>
    </location>
</feature>
<evidence type="ECO:0000256" key="6">
    <source>
        <dbReference type="ARBA" id="ARBA00022490"/>
    </source>
</evidence>
<feature type="binding site" evidence="13">
    <location>
        <begin position="12"/>
        <end position="19"/>
    </location>
    <ligand>
        <name>ATP</name>
        <dbReference type="ChEBI" id="CHEBI:30616"/>
    </ligand>
</feature>
<evidence type="ECO:0000256" key="1">
    <source>
        <dbReference type="ARBA" id="ARBA00003531"/>
    </source>
</evidence>
<dbReference type="Proteomes" id="UP000062160">
    <property type="component" value="Unassembled WGS sequence"/>
</dbReference>
<dbReference type="GO" id="GO:0005524">
    <property type="term" value="F:ATP binding"/>
    <property type="evidence" value="ECO:0007669"/>
    <property type="project" value="UniProtKB-UniRule"/>
</dbReference>
<keyword evidence="16" id="KW-1185">Reference proteome</keyword>
<dbReference type="Gene3D" id="3.40.50.300">
    <property type="entry name" value="P-loop containing nucleotide triphosphate hydrolases"/>
    <property type="match status" value="1"/>
</dbReference>
<evidence type="ECO:0000256" key="9">
    <source>
        <dbReference type="ARBA" id="ARBA00022777"/>
    </source>
</evidence>
<evidence type="ECO:0000256" key="5">
    <source>
        <dbReference type="ARBA" id="ARBA00016296"/>
    </source>
</evidence>
<dbReference type="PROSITE" id="PS00856">
    <property type="entry name" value="GUANYLATE_KINASE_1"/>
    <property type="match status" value="1"/>
</dbReference>
<evidence type="ECO:0000256" key="11">
    <source>
        <dbReference type="ARBA" id="ARBA00030128"/>
    </source>
</evidence>
<comment type="function">
    <text evidence="1 13">Essential for recycling GMP and indirectly, cGMP.</text>
</comment>
<dbReference type="EMBL" id="DF977003">
    <property type="protein sequence ID" value="GAQ26064.1"/>
    <property type="molecule type" value="Genomic_DNA"/>
</dbReference>
<protein>
    <recommendedName>
        <fullName evidence="5 13">Guanylate kinase</fullName>
        <ecNumber evidence="4 13">2.7.4.8</ecNumber>
    </recommendedName>
    <alternativeName>
        <fullName evidence="11 13">GMP kinase</fullName>
    </alternativeName>
</protein>
<dbReference type="SMART" id="SM00072">
    <property type="entry name" value="GuKc"/>
    <property type="match status" value="1"/>
</dbReference>
<keyword evidence="9 13" id="KW-0418">Kinase</keyword>
<dbReference type="SUPFAM" id="SSF52540">
    <property type="entry name" value="P-loop containing nucleoside triphosphate hydrolases"/>
    <property type="match status" value="1"/>
</dbReference>
<evidence type="ECO:0000313" key="16">
    <source>
        <dbReference type="Proteomes" id="UP000062160"/>
    </source>
</evidence>
<dbReference type="EC" id="2.7.4.8" evidence="4 13"/>
<dbReference type="RefSeq" id="WP_059033818.1">
    <property type="nucleotide sequence ID" value="NZ_BSDN01000007.1"/>
</dbReference>